<proteinExistence type="predicted"/>
<comment type="caution">
    <text evidence="2">The sequence shown here is derived from an EMBL/GenBank/DDBJ whole genome shotgun (WGS) entry which is preliminary data.</text>
</comment>
<evidence type="ECO:0000256" key="1">
    <source>
        <dbReference type="SAM" id="SignalP"/>
    </source>
</evidence>
<evidence type="ECO:0000313" key="3">
    <source>
        <dbReference type="Proteomes" id="UP001168363"/>
    </source>
</evidence>
<evidence type="ECO:0008006" key="4">
    <source>
        <dbReference type="Google" id="ProtNLM"/>
    </source>
</evidence>
<gene>
    <name evidence="2" type="ORF">QWJ41_14985</name>
</gene>
<feature type="signal peptide" evidence="1">
    <location>
        <begin position="1"/>
        <end position="26"/>
    </location>
</feature>
<name>A0ABT8TSU8_9ACTN</name>
<accession>A0ABT8TSU8</accession>
<protein>
    <recommendedName>
        <fullName evidence="4">Lipoprotein</fullName>
    </recommendedName>
</protein>
<dbReference type="PROSITE" id="PS51257">
    <property type="entry name" value="PROKAR_LIPOPROTEIN"/>
    <property type="match status" value="1"/>
</dbReference>
<keyword evidence="3" id="KW-1185">Reference proteome</keyword>
<feature type="chain" id="PRO_5046588081" description="Lipoprotein" evidence="1">
    <location>
        <begin position="27"/>
        <end position="155"/>
    </location>
</feature>
<dbReference type="RefSeq" id="WP_302709210.1">
    <property type="nucleotide sequence ID" value="NZ_JAULSC010000016.1"/>
</dbReference>
<evidence type="ECO:0000313" key="2">
    <source>
        <dbReference type="EMBL" id="MDO3397030.1"/>
    </source>
</evidence>
<reference evidence="2" key="1">
    <citation type="submission" date="2023-06" db="EMBL/GenBank/DDBJ databases">
        <title>Genome sequence of Nocardioides sp. SOB44.</title>
        <authorList>
            <person name="Zhang G."/>
        </authorList>
    </citation>
    <scope>NUCLEOTIDE SEQUENCE</scope>
    <source>
        <strain evidence="2">SOB44</strain>
    </source>
</reference>
<dbReference type="Proteomes" id="UP001168363">
    <property type="component" value="Unassembled WGS sequence"/>
</dbReference>
<organism evidence="2 3">
    <name type="scientific">Nocardioides cremeus</name>
    <dbReference type="NCBI Taxonomy" id="3058044"/>
    <lineage>
        <taxon>Bacteria</taxon>
        <taxon>Bacillati</taxon>
        <taxon>Actinomycetota</taxon>
        <taxon>Actinomycetes</taxon>
        <taxon>Propionibacteriales</taxon>
        <taxon>Nocardioidaceae</taxon>
        <taxon>Nocardioides</taxon>
    </lineage>
</organism>
<keyword evidence="1" id="KW-0732">Signal</keyword>
<sequence length="155" mass="16538">MTTTRTTRSSALLAAAVLSLPLGLGACGSGDVEAYCAELADSREQFEAIDSGGEVSFGELIDVFDQLGDAAPDEVSEQWATLNEGTDELQDRLDEADIDVDELDRMISGDIDEDVDLEKLEEVGAALEGFGGQEYEEAADEIAEHAEAECDITLE</sequence>
<dbReference type="EMBL" id="JAULSC010000016">
    <property type="protein sequence ID" value="MDO3397030.1"/>
    <property type="molecule type" value="Genomic_DNA"/>
</dbReference>